<feature type="region of interest" description="Disordered" evidence="1">
    <location>
        <begin position="1"/>
        <end position="61"/>
    </location>
</feature>
<dbReference type="AlphaFoldDB" id="A0AAD1SSS0"/>
<evidence type="ECO:0000313" key="2">
    <source>
        <dbReference type="EMBL" id="CAH2306428.1"/>
    </source>
</evidence>
<protein>
    <submittedName>
        <fullName evidence="2">Uncharacterized protein</fullName>
    </submittedName>
</protein>
<dbReference type="Proteomes" id="UP001295444">
    <property type="component" value="Chromosome 07"/>
</dbReference>
<reference evidence="2" key="1">
    <citation type="submission" date="2022-03" db="EMBL/GenBank/DDBJ databases">
        <authorList>
            <person name="Alioto T."/>
            <person name="Alioto T."/>
            <person name="Gomez Garrido J."/>
        </authorList>
    </citation>
    <scope>NUCLEOTIDE SEQUENCE</scope>
</reference>
<gene>
    <name evidence="2" type="ORF">PECUL_23A010455</name>
</gene>
<name>A0AAD1SSS0_PELCU</name>
<evidence type="ECO:0000313" key="3">
    <source>
        <dbReference type="Proteomes" id="UP001295444"/>
    </source>
</evidence>
<sequence>MATPQGTVTIGRYSRANGHTNLTRHLDRTVHTHHLTSSTGWQKRGTHIGDVTPPPPRPTPFYPSLSRLGSHTPNHTAYLGQDLDNSLKFINHYHNFLYAECQLK</sequence>
<keyword evidence="3" id="KW-1185">Reference proteome</keyword>
<proteinExistence type="predicted"/>
<dbReference type="EMBL" id="OW240918">
    <property type="protein sequence ID" value="CAH2306428.1"/>
    <property type="molecule type" value="Genomic_DNA"/>
</dbReference>
<evidence type="ECO:0000256" key="1">
    <source>
        <dbReference type="SAM" id="MobiDB-lite"/>
    </source>
</evidence>
<feature type="compositionally biased region" description="Pro residues" evidence="1">
    <location>
        <begin position="52"/>
        <end position="61"/>
    </location>
</feature>
<organism evidence="2 3">
    <name type="scientific">Pelobates cultripes</name>
    <name type="common">Western spadefoot toad</name>
    <dbReference type="NCBI Taxonomy" id="61616"/>
    <lineage>
        <taxon>Eukaryota</taxon>
        <taxon>Metazoa</taxon>
        <taxon>Chordata</taxon>
        <taxon>Craniata</taxon>
        <taxon>Vertebrata</taxon>
        <taxon>Euteleostomi</taxon>
        <taxon>Amphibia</taxon>
        <taxon>Batrachia</taxon>
        <taxon>Anura</taxon>
        <taxon>Pelobatoidea</taxon>
        <taxon>Pelobatidae</taxon>
        <taxon>Pelobates</taxon>
    </lineage>
</organism>
<accession>A0AAD1SSS0</accession>